<protein>
    <submittedName>
        <fullName evidence="2">Uncharacterized protein</fullName>
    </submittedName>
</protein>
<name>A0ABV0HI97_9ENTR</name>
<evidence type="ECO:0000313" key="2">
    <source>
        <dbReference type="EMBL" id="MEO3990186.1"/>
    </source>
</evidence>
<proteinExistence type="predicted"/>
<comment type="caution">
    <text evidence="2">The sequence shown here is derived from an EMBL/GenBank/DDBJ whole genome shotgun (WGS) entry which is preliminary data.</text>
</comment>
<reference evidence="2 3" key="1">
    <citation type="submission" date="2024-01" db="EMBL/GenBank/DDBJ databases">
        <title>Pseudocitrobacter sp. Endophytic strain Cyp-38L.</title>
        <authorList>
            <person name="Amer M.A."/>
            <person name="Hamed S.M."/>
        </authorList>
    </citation>
    <scope>NUCLEOTIDE SEQUENCE [LARGE SCALE GENOMIC DNA]</scope>
    <source>
        <strain evidence="2 3">Cyp38S</strain>
    </source>
</reference>
<dbReference type="EMBL" id="JAYMYY010000002">
    <property type="protein sequence ID" value="MEO3990186.1"/>
    <property type="molecule type" value="Genomic_DNA"/>
</dbReference>
<dbReference type="Proteomes" id="UP001444146">
    <property type="component" value="Unassembled WGS sequence"/>
</dbReference>
<sequence>MCDPQIFAMIIILTINSWVIYLVHLFILFTLSMQWRYCLDLFWRVVAPQIGIALLFAFVFREMGDKKMFGMLWAASPVYQVPLLFAVLLTR</sequence>
<feature type="transmembrane region" description="Helical" evidence="1">
    <location>
        <begin position="72"/>
        <end position="90"/>
    </location>
</feature>
<dbReference type="RefSeq" id="WP_347794625.1">
    <property type="nucleotide sequence ID" value="NZ_JAYMYY010000002.1"/>
</dbReference>
<feature type="transmembrane region" description="Helical" evidence="1">
    <location>
        <begin position="41"/>
        <end position="60"/>
    </location>
</feature>
<keyword evidence="1" id="KW-0472">Membrane</keyword>
<evidence type="ECO:0000313" key="3">
    <source>
        <dbReference type="Proteomes" id="UP001444146"/>
    </source>
</evidence>
<keyword evidence="1" id="KW-1133">Transmembrane helix</keyword>
<gene>
    <name evidence="2" type="ORF">VSR74_10190</name>
</gene>
<accession>A0ABV0HI97</accession>
<keyword evidence="3" id="KW-1185">Reference proteome</keyword>
<organism evidence="2 3">
    <name type="scientific">Pseudocitrobacter cyperus</name>
    <dbReference type="NCBI Taxonomy" id="3112843"/>
    <lineage>
        <taxon>Bacteria</taxon>
        <taxon>Pseudomonadati</taxon>
        <taxon>Pseudomonadota</taxon>
        <taxon>Gammaproteobacteria</taxon>
        <taxon>Enterobacterales</taxon>
        <taxon>Enterobacteriaceae</taxon>
        <taxon>Pseudocitrobacter</taxon>
    </lineage>
</organism>
<keyword evidence="1" id="KW-0812">Transmembrane</keyword>
<evidence type="ECO:0000256" key="1">
    <source>
        <dbReference type="SAM" id="Phobius"/>
    </source>
</evidence>
<feature type="transmembrane region" description="Helical" evidence="1">
    <location>
        <begin position="6"/>
        <end position="29"/>
    </location>
</feature>